<dbReference type="EMBL" id="AJWK01001182">
    <property type="status" value="NOT_ANNOTATED_CDS"/>
    <property type="molecule type" value="Genomic_DNA"/>
</dbReference>
<dbReference type="EMBL" id="AJWK01001181">
    <property type="status" value="NOT_ANNOTATED_CDS"/>
    <property type="molecule type" value="Genomic_DNA"/>
</dbReference>
<dbReference type="AlphaFoldDB" id="A0A1B0C8N1"/>
<evidence type="ECO:0000313" key="1">
    <source>
        <dbReference type="EnsemblMetazoa" id="LLOJ000303-PA"/>
    </source>
</evidence>
<sequence length="79" mass="8920">MLNSQPQIQLLSQKATSTSSSSITDIFYFDDLSTALQETPCQNGSPTSFAAVQQQFNQQTEKQLNFQHQYQQKLPTFGE</sequence>
<name>A0A1B0C8N1_LUTLO</name>
<reference evidence="1" key="1">
    <citation type="submission" date="2020-05" db="UniProtKB">
        <authorList>
            <consortium name="EnsemblMetazoa"/>
        </authorList>
    </citation>
    <scope>IDENTIFICATION</scope>
    <source>
        <strain evidence="1">Jacobina</strain>
    </source>
</reference>
<accession>A0A1B0C8N1</accession>
<protein>
    <submittedName>
        <fullName evidence="1">Uncharacterized protein</fullName>
    </submittedName>
</protein>
<dbReference type="VEuPathDB" id="VectorBase:LLOJ000303"/>
<dbReference type="EnsemblMetazoa" id="LLOJ000303-RA">
    <property type="protein sequence ID" value="LLOJ000303-PA"/>
    <property type="gene ID" value="LLOJ000303"/>
</dbReference>
<proteinExistence type="predicted"/>
<evidence type="ECO:0000313" key="2">
    <source>
        <dbReference type="Proteomes" id="UP000092461"/>
    </source>
</evidence>
<keyword evidence="2" id="KW-1185">Reference proteome</keyword>
<dbReference type="Proteomes" id="UP000092461">
    <property type="component" value="Unassembled WGS sequence"/>
</dbReference>
<organism evidence="1 2">
    <name type="scientific">Lutzomyia longipalpis</name>
    <name type="common">Sand fly</name>
    <dbReference type="NCBI Taxonomy" id="7200"/>
    <lineage>
        <taxon>Eukaryota</taxon>
        <taxon>Metazoa</taxon>
        <taxon>Ecdysozoa</taxon>
        <taxon>Arthropoda</taxon>
        <taxon>Hexapoda</taxon>
        <taxon>Insecta</taxon>
        <taxon>Pterygota</taxon>
        <taxon>Neoptera</taxon>
        <taxon>Endopterygota</taxon>
        <taxon>Diptera</taxon>
        <taxon>Nematocera</taxon>
        <taxon>Psychodoidea</taxon>
        <taxon>Psychodidae</taxon>
        <taxon>Lutzomyia</taxon>
        <taxon>Lutzomyia</taxon>
    </lineage>
</organism>
<dbReference type="VEuPathDB" id="VectorBase:LLONM1_010991"/>